<protein>
    <recommendedName>
        <fullName evidence="2">HNH endonuclease 5 domain-containing protein</fullName>
    </recommendedName>
</protein>
<evidence type="ECO:0000313" key="1">
    <source>
        <dbReference type="EMBL" id="MPL79133.1"/>
    </source>
</evidence>
<dbReference type="AlphaFoldDB" id="A0A644UK20"/>
<proteinExistence type="predicted"/>
<organism evidence="1">
    <name type="scientific">bioreactor metagenome</name>
    <dbReference type="NCBI Taxonomy" id="1076179"/>
    <lineage>
        <taxon>unclassified sequences</taxon>
        <taxon>metagenomes</taxon>
        <taxon>ecological metagenomes</taxon>
    </lineage>
</organism>
<accession>A0A644UK20</accession>
<gene>
    <name evidence="1" type="ORF">SDC9_25008</name>
</gene>
<sequence length="301" mass="35160">MPKIETIFRKYTSHINTLIDNEIDSSLEKDLYICPICLKSFSLDQIDKLSLEDAPPYALGGKKIAVTCKICNNTCGYTIDSHLSNFIKYIEEKQFLPGSDRKIKIFDDDNQVNGKLEIGENSSLTVKLPIKFNNPKTLENHISTLDKDSIIYIQDDPLKIDMKKVSVSILKTAYIILYSKFGYTFLLDKFYDDLRMQILNPSRYIIPDLWTKQSSILVNDGVYLSDNNNYKGFFVIFTLKNIIEHRFCICIPCPILYYEWIAEYFKKYKPGMPIYLLSLNHNDYLNNVDNIKSIKDWVRRW</sequence>
<dbReference type="EMBL" id="VSSQ01000123">
    <property type="protein sequence ID" value="MPL79133.1"/>
    <property type="molecule type" value="Genomic_DNA"/>
</dbReference>
<reference evidence="1" key="1">
    <citation type="submission" date="2019-08" db="EMBL/GenBank/DDBJ databases">
        <authorList>
            <person name="Kucharzyk K."/>
            <person name="Murdoch R.W."/>
            <person name="Higgins S."/>
            <person name="Loffler F."/>
        </authorList>
    </citation>
    <scope>NUCLEOTIDE SEQUENCE</scope>
</reference>
<name>A0A644UK20_9ZZZZ</name>
<evidence type="ECO:0008006" key="2">
    <source>
        <dbReference type="Google" id="ProtNLM"/>
    </source>
</evidence>
<comment type="caution">
    <text evidence="1">The sequence shown here is derived from an EMBL/GenBank/DDBJ whole genome shotgun (WGS) entry which is preliminary data.</text>
</comment>